<dbReference type="Proteomes" id="UP001212997">
    <property type="component" value="Unassembled WGS sequence"/>
</dbReference>
<evidence type="ECO:0000313" key="2">
    <source>
        <dbReference type="Proteomes" id="UP001212997"/>
    </source>
</evidence>
<keyword evidence="2" id="KW-1185">Reference proteome</keyword>
<protein>
    <submittedName>
        <fullName evidence="1">Uncharacterized protein</fullName>
    </submittedName>
</protein>
<name>A0AAD5V9U4_9APHY</name>
<reference evidence="1" key="1">
    <citation type="submission" date="2022-07" db="EMBL/GenBank/DDBJ databases">
        <title>Genome Sequence of Physisporinus lineatus.</title>
        <authorList>
            <person name="Buettner E."/>
        </authorList>
    </citation>
    <scope>NUCLEOTIDE SEQUENCE</scope>
    <source>
        <strain evidence="1">VT162</strain>
    </source>
</reference>
<dbReference type="Gene3D" id="2.80.10.50">
    <property type="match status" value="1"/>
</dbReference>
<accession>A0AAD5V9U4</accession>
<gene>
    <name evidence="1" type="ORF">NLI96_g4497</name>
</gene>
<organism evidence="1 2">
    <name type="scientific">Meripilus lineatus</name>
    <dbReference type="NCBI Taxonomy" id="2056292"/>
    <lineage>
        <taxon>Eukaryota</taxon>
        <taxon>Fungi</taxon>
        <taxon>Dikarya</taxon>
        <taxon>Basidiomycota</taxon>
        <taxon>Agaricomycotina</taxon>
        <taxon>Agaricomycetes</taxon>
        <taxon>Polyporales</taxon>
        <taxon>Meripilaceae</taxon>
        <taxon>Meripilus</taxon>
    </lineage>
</organism>
<dbReference type="AlphaFoldDB" id="A0AAD5V9U4"/>
<dbReference type="EMBL" id="JANAWD010000132">
    <property type="protein sequence ID" value="KAJ3486093.1"/>
    <property type="molecule type" value="Genomic_DNA"/>
</dbReference>
<dbReference type="CDD" id="cd23422">
    <property type="entry name" value="beta-trefoil_Ricin_MPL_CNL"/>
    <property type="match status" value="1"/>
</dbReference>
<dbReference type="InterPro" id="IPR035992">
    <property type="entry name" value="Ricin_B-like_lectins"/>
</dbReference>
<dbReference type="SUPFAM" id="SSF50370">
    <property type="entry name" value="Ricin B-like lectins"/>
    <property type="match status" value="1"/>
</dbReference>
<evidence type="ECO:0000313" key="1">
    <source>
        <dbReference type="EMBL" id="KAJ3486093.1"/>
    </source>
</evidence>
<proteinExistence type="predicted"/>
<sequence length="127" mass="13986">MAEIIPGGTYKLTNAKTPTLVLNLSDDRRSIAGGDYHSGSNQQWQGEGYYIRSLSGSDKYLAVEGNLRDGLPVIATDRPAIWDIRPDEEDLSVQRIYLHNTVFNVDLANVEKPSPGTVSTFCDVTNL</sequence>
<comment type="caution">
    <text evidence="1">The sequence shown here is derived from an EMBL/GenBank/DDBJ whole genome shotgun (WGS) entry which is preliminary data.</text>
</comment>